<sequence>MRKLLVASGAMLLAGCVPAGRPPEPVSAPRPQQPAGRLVTGSVSGTVAYRERMALLPDAVVEVQVLGAAGEVLGRYRQATDGLQVPIRFTVAYQAREGAPLRLTARILDGDGRALFALPAPQPMTAAPALMLQRVG</sequence>
<organism evidence="2 3">
    <name type="scientific">Sphingomonas jejuensis</name>
    <dbReference type="NCBI Taxonomy" id="904715"/>
    <lineage>
        <taxon>Bacteria</taxon>
        <taxon>Pseudomonadati</taxon>
        <taxon>Pseudomonadota</taxon>
        <taxon>Alphaproteobacteria</taxon>
        <taxon>Sphingomonadales</taxon>
        <taxon>Sphingomonadaceae</taxon>
        <taxon>Sphingomonas</taxon>
    </lineage>
</organism>
<proteinExistence type="predicted"/>
<dbReference type="Pfam" id="PF09619">
    <property type="entry name" value="YscW"/>
    <property type="match status" value="1"/>
</dbReference>
<gene>
    <name evidence="2" type="ORF">GGR88_000546</name>
</gene>
<accession>A0ABX0XIA9</accession>
<keyword evidence="2" id="KW-0449">Lipoprotein</keyword>
<protein>
    <submittedName>
        <fullName evidence="2">Lipoprotein</fullName>
    </submittedName>
</protein>
<feature type="chain" id="PRO_5046914998" evidence="1">
    <location>
        <begin position="20"/>
        <end position="136"/>
    </location>
</feature>
<reference evidence="2 3" key="1">
    <citation type="submission" date="2020-03" db="EMBL/GenBank/DDBJ databases">
        <title>Genomic Encyclopedia of Type Strains, Phase IV (KMG-IV): sequencing the most valuable type-strain genomes for metagenomic binning, comparative biology and taxonomic classification.</title>
        <authorList>
            <person name="Goeker M."/>
        </authorList>
    </citation>
    <scope>NUCLEOTIDE SEQUENCE [LARGE SCALE GENOMIC DNA]</scope>
    <source>
        <strain evidence="2 3">DSM 27651</strain>
    </source>
</reference>
<dbReference type="InterPro" id="IPR039366">
    <property type="entry name" value="Pilotin"/>
</dbReference>
<keyword evidence="1" id="KW-0732">Signal</keyword>
<dbReference type="RefSeq" id="WP_167952753.1">
    <property type="nucleotide sequence ID" value="NZ_JAATJE010000001.1"/>
</dbReference>
<comment type="caution">
    <text evidence="2">The sequence shown here is derived from an EMBL/GenBank/DDBJ whole genome shotgun (WGS) entry which is preliminary data.</text>
</comment>
<dbReference type="Proteomes" id="UP000734218">
    <property type="component" value="Unassembled WGS sequence"/>
</dbReference>
<dbReference type="EMBL" id="JAATJE010000001">
    <property type="protein sequence ID" value="NJC33072.1"/>
    <property type="molecule type" value="Genomic_DNA"/>
</dbReference>
<evidence type="ECO:0000313" key="2">
    <source>
        <dbReference type="EMBL" id="NJC33072.1"/>
    </source>
</evidence>
<evidence type="ECO:0000313" key="3">
    <source>
        <dbReference type="Proteomes" id="UP000734218"/>
    </source>
</evidence>
<evidence type="ECO:0000256" key="1">
    <source>
        <dbReference type="SAM" id="SignalP"/>
    </source>
</evidence>
<feature type="signal peptide" evidence="1">
    <location>
        <begin position="1"/>
        <end position="19"/>
    </location>
</feature>
<name>A0ABX0XIA9_9SPHN</name>
<dbReference type="PROSITE" id="PS51257">
    <property type="entry name" value="PROKAR_LIPOPROTEIN"/>
    <property type="match status" value="1"/>
</dbReference>
<keyword evidence="3" id="KW-1185">Reference proteome</keyword>